<dbReference type="EMBL" id="WPIN01000005">
    <property type="protein sequence ID" value="MVM31204.1"/>
    <property type="molecule type" value="Genomic_DNA"/>
</dbReference>
<dbReference type="InterPro" id="IPR045053">
    <property type="entry name" value="MAN-like"/>
</dbReference>
<evidence type="ECO:0000256" key="1">
    <source>
        <dbReference type="ARBA" id="ARBA00001678"/>
    </source>
</evidence>
<dbReference type="Gene3D" id="3.20.20.80">
    <property type="entry name" value="Glycosidases"/>
    <property type="match status" value="1"/>
</dbReference>
<evidence type="ECO:0000256" key="8">
    <source>
        <dbReference type="RuleBase" id="RU361153"/>
    </source>
</evidence>
<sequence length="469" mass="53376">MTRLIIWLTMLVWAGTSQGQNFVQVSKTDPHYFATSDGKTYVPIGLNLCWPRFIDDEAEGLAKMDMYFRRLSENGGNYARIWLSAPFWEIETQQAGQYDEQKLKRFDQLLTLAQHYGIHLKICLENFRKLTGYPAMFPGSVPFDRPIYASANGGPLADMNQYLDSETGRQLFLKRAKKLAERYANHPAIFGWELWNEMNSVSGKNWEEWTKIMLGEVKSLFPNHLVMQSLGSYDKESQRAIYQRITSLPDNDVAQVHRYIDNGASWKICQAPMDTLASQATQDLLNFQTSKPVLAAEVGAVEANHAGPWKLYPNDTSGTLLHDILFAPFFTGAAGPGHCWHWDSYVEKNNLWWHFGRFAEAIKGFDPAQQQAVPFTTSLPNGLRLYGLRGKTQTILWIRDGQSNWQTELAQGKPARIVTNVTLPLRQFPAKRIDSYNPWKNQHVAGKVSGKSIALPDFTRSIIVKLYTD</sequence>
<evidence type="ECO:0000256" key="5">
    <source>
        <dbReference type="ARBA" id="ARBA00022729"/>
    </source>
</evidence>
<dbReference type="SUPFAM" id="SSF51445">
    <property type="entry name" value="(Trans)glycosidases"/>
    <property type="match status" value="1"/>
</dbReference>
<dbReference type="GO" id="GO:0016985">
    <property type="term" value="F:mannan endo-1,4-beta-mannosidase activity"/>
    <property type="evidence" value="ECO:0007669"/>
    <property type="project" value="TreeGrafter"/>
</dbReference>
<organism evidence="11 12">
    <name type="scientific">Spirosoma arboris</name>
    <dbReference type="NCBI Taxonomy" id="2682092"/>
    <lineage>
        <taxon>Bacteria</taxon>
        <taxon>Pseudomonadati</taxon>
        <taxon>Bacteroidota</taxon>
        <taxon>Cytophagia</taxon>
        <taxon>Cytophagales</taxon>
        <taxon>Cytophagaceae</taxon>
        <taxon>Spirosoma</taxon>
    </lineage>
</organism>
<evidence type="ECO:0000256" key="4">
    <source>
        <dbReference type="ARBA" id="ARBA00022525"/>
    </source>
</evidence>
<keyword evidence="5 9" id="KW-0732">Signal</keyword>
<dbReference type="EC" id="3.2.1.78" evidence="3"/>
<protein>
    <recommendedName>
        <fullName evidence="3">mannan endo-1,4-beta-mannosidase</fullName>
        <ecNumber evidence="3">3.2.1.78</ecNumber>
    </recommendedName>
</protein>
<dbReference type="RefSeq" id="WP_157585854.1">
    <property type="nucleotide sequence ID" value="NZ_WPIN01000005.1"/>
</dbReference>
<evidence type="ECO:0000256" key="6">
    <source>
        <dbReference type="ARBA" id="ARBA00022801"/>
    </source>
</evidence>
<feature type="domain" description="Glycoside hydrolase family 5" evidence="10">
    <location>
        <begin position="64"/>
        <end position="305"/>
    </location>
</feature>
<name>A0A7K1SBK5_9BACT</name>
<dbReference type="GO" id="GO:0005576">
    <property type="term" value="C:extracellular region"/>
    <property type="evidence" value="ECO:0007669"/>
    <property type="project" value="UniProtKB-SubCell"/>
</dbReference>
<feature type="signal peptide" evidence="9">
    <location>
        <begin position="1"/>
        <end position="19"/>
    </location>
</feature>
<dbReference type="AlphaFoldDB" id="A0A7K1SBK5"/>
<evidence type="ECO:0000256" key="7">
    <source>
        <dbReference type="ARBA" id="ARBA00023295"/>
    </source>
</evidence>
<proteinExistence type="inferred from homology"/>
<evidence type="ECO:0000256" key="2">
    <source>
        <dbReference type="ARBA" id="ARBA00004613"/>
    </source>
</evidence>
<dbReference type="Pfam" id="PF00150">
    <property type="entry name" value="Cellulase"/>
    <property type="match status" value="1"/>
</dbReference>
<evidence type="ECO:0000259" key="10">
    <source>
        <dbReference type="Pfam" id="PF00150"/>
    </source>
</evidence>
<reference evidence="11 12" key="1">
    <citation type="submission" date="2019-12" db="EMBL/GenBank/DDBJ databases">
        <title>Spirosoma sp. HMF4905 genome sequencing and assembly.</title>
        <authorList>
            <person name="Kang H."/>
            <person name="Cha I."/>
            <person name="Kim H."/>
            <person name="Joh K."/>
        </authorList>
    </citation>
    <scope>NUCLEOTIDE SEQUENCE [LARGE SCALE GENOMIC DNA]</scope>
    <source>
        <strain evidence="11 12">HMF4905</strain>
    </source>
</reference>
<keyword evidence="4" id="KW-0964">Secreted</keyword>
<accession>A0A7K1SBK5</accession>
<dbReference type="PANTHER" id="PTHR31451:SF39">
    <property type="entry name" value="MANNAN ENDO-1,4-BETA-MANNOSIDASE 1"/>
    <property type="match status" value="1"/>
</dbReference>
<dbReference type="PANTHER" id="PTHR31451">
    <property type="match status" value="1"/>
</dbReference>
<comment type="catalytic activity">
    <reaction evidence="1">
        <text>Random hydrolysis of (1-&gt;4)-beta-D-mannosidic linkages in mannans, galactomannans and glucomannans.</text>
        <dbReference type="EC" id="3.2.1.78"/>
    </reaction>
</comment>
<feature type="chain" id="PRO_5029569178" description="mannan endo-1,4-beta-mannosidase" evidence="9">
    <location>
        <begin position="20"/>
        <end position="469"/>
    </location>
</feature>
<evidence type="ECO:0000256" key="3">
    <source>
        <dbReference type="ARBA" id="ARBA00012706"/>
    </source>
</evidence>
<keyword evidence="7 8" id="KW-0326">Glycosidase</keyword>
<keyword evidence="12" id="KW-1185">Reference proteome</keyword>
<dbReference type="GO" id="GO:0000272">
    <property type="term" value="P:polysaccharide catabolic process"/>
    <property type="evidence" value="ECO:0007669"/>
    <property type="project" value="InterPro"/>
</dbReference>
<evidence type="ECO:0000313" key="11">
    <source>
        <dbReference type="EMBL" id="MVM31204.1"/>
    </source>
</evidence>
<comment type="similarity">
    <text evidence="8">Belongs to the glycosyl hydrolase 5 (cellulase A) family.</text>
</comment>
<gene>
    <name evidence="11" type="ORF">GO755_14270</name>
</gene>
<dbReference type="Proteomes" id="UP000436006">
    <property type="component" value="Unassembled WGS sequence"/>
</dbReference>
<dbReference type="InterPro" id="IPR017853">
    <property type="entry name" value="GH"/>
</dbReference>
<comment type="caution">
    <text evidence="11">The sequence shown here is derived from an EMBL/GenBank/DDBJ whole genome shotgun (WGS) entry which is preliminary data.</text>
</comment>
<dbReference type="InterPro" id="IPR001547">
    <property type="entry name" value="Glyco_hydro_5"/>
</dbReference>
<evidence type="ECO:0000256" key="9">
    <source>
        <dbReference type="SAM" id="SignalP"/>
    </source>
</evidence>
<evidence type="ECO:0000313" key="12">
    <source>
        <dbReference type="Proteomes" id="UP000436006"/>
    </source>
</evidence>
<keyword evidence="6 8" id="KW-0378">Hydrolase</keyword>
<comment type="subcellular location">
    <subcellularLocation>
        <location evidence="2">Secreted</location>
    </subcellularLocation>
</comment>